<gene>
    <name evidence="3" type="ORF">JAAARDRAFT_131143</name>
</gene>
<reference evidence="4" key="1">
    <citation type="journal article" date="2014" name="Proc. Natl. Acad. Sci. U.S.A.">
        <title>Extensive sampling of basidiomycete genomes demonstrates inadequacy of the white-rot/brown-rot paradigm for wood decay fungi.</title>
        <authorList>
            <person name="Riley R."/>
            <person name="Salamov A.A."/>
            <person name="Brown D.W."/>
            <person name="Nagy L.G."/>
            <person name="Floudas D."/>
            <person name="Held B.W."/>
            <person name="Levasseur A."/>
            <person name="Lombard V."/>
            <person name="Morin E."/>
            <person name="Otillar R."/>
            <person name="Lindquist E.A."/>
            <person name="Sun H."/>
            <person name="LaButti K.M."/>
            <person name="Schmutz J."/>
            <person name="Jabbour D."/>
            <person name="Luo H."/>
            <person name="Baker S.E."/>
            <person name="Pisabarro A.G."/>
            <person name="Walton J.D."/>
            <person name="Blanchette R.A."/>
            <person name="Henrissat B."/>
            <person name="Martin F."/>
            <person name="Cullen D."/>
            <person name="Hibbett D.S."/>
            <person name="Grigoriev I.V."/>
        </authorList>
    </citation>
    <scope>NUCLEOTIDE SEQUENCE [LARGE SCALE GENOMIC DNA]</scope>
    <source>
        <strain evidence="4">MUCL 33604</strain>
    </source>
</reference>
<proteinExistence type="predicted"/>
<dbReference type="EMBL" id="KL197720">
    <property type="protein sequence ID" value="KDQ57065.1"/>
    <property type="molecule type" value="Genomic_DNA"/>
</dbReference>
<dbReference type="Proteomes" id="UP000027265">
    <property type="component" value="Unassembled WGS sequence"/>
</dbReference>
<dbReference type="AlphaFoldDB" id="A0A067PT82"/>
<accession>A0A067PT82</accession>
<dbReference type="OrthoDB" id="3052721at2759"/>
<dbReference type="HOGENOM" id="CLU_006824_0_0_1"/>
<feature type="coiled-coil region" evidence="1">
    <location>
        <begin position="660"/>
        <end position="692"/>
    </location>
</feature>
<protein>
    <submittedName>
        <fullName evidence="3">Uncharacterized protein</fullName>
    </submittedName>
</protein>
<feature type="region of interest" description="Disordered" evidence="2">
    <location>
        <begin position="779"/>
        <end position="801"/>
    </location>
</feature>
<evidence type="ECO:0000313" key="4">
    <source>
        <dbReference type="Proteomes" id="UP000027265"/>
    </source>
</evidence>
<dbReference type="InParanoid" id="A0A067PT82"/>
<evidence type="ECO:0000256" key="2">
    <source>
        <dbReference type="SAM" id="MobiDB-lite"/>
    </source>
</evidence>
<keyword evidence="4" id="KW-1185">Reference proteome</keyword>
<keyword evidence="1" id="KW-0175">Coiled coil</keyword>
<evidence type="ECO:0000256" key="1">
    <source>
        <dbReference type="SAM" id="Coils"/>
    </source>
</evidence>
<dbReference type="STRING" id="933084.A0A067PT82"/>
<evidence type="ECO:0000313" key="3">
    <source>
        <dbReference type="EMBL" id="KDQ57065.1"/>
    </source>
</evidence>
<feature type="compositionally biased region" description="Acidic residues" evidence="2">
    <location>
        <begin position="792"/>
        <end position="801"/>
    </location>
</feature>
<name>A0A067PT82_9AGAM</name>
<organism evidence="3 4">
    <name type="scientific">Jaapia argillacea MUCL 33604</name>
    <dbReference type="NCBI Taxonomy" id="933084"/>
    <lineage>
        <taxon>Eukaryota</taxon>
        <taxon>Fungi</taxon>
        <taxon>Dikarya</taxon>
        <taxon>Basidiomycota</taxon>
        <taxon>Agaricomycotina</taxon>
        <taxon>Agaricomycetes</taxon>
        <taxon>Agaricomycetidae</taxon>
        <taxon>Jaapiales</taxon>
        <taxon>Jaapiaceae</taxon>
        <taxon>Jaapia</taxon>
    </lineage>
</organism>
<sequence length="801" mass="90143">MREKAVEKARRAALKESLKFKLRDKGAYASETRALVRALVNSGCSQRKVGKVLKLVGKAMGMSIDREISRRTVGRIILEGGIAAEMQIGYEVSQVKGLAFNGDGTTLRRVNQESRHLVYRAPSYSDEPSRHQCRFLGVDSAPDHSSKTQMEGWQKKFDTIAATFSESPLAKRLHLQLRLRDIVAKGVGMSGDHASDVGCTARLMRELKDKSVLEILGEEVLSLRPPQDLVLRVAEGLRRKMAEIGGEEFWNVLAIEKRTEYELAVISELTRTLGGEELAHLSPQERHLYDMFFKVGCCMHKDLNSVRYGVLAMLLWWAAHGVQGPTLLPNKDNAAVLAGRSSLPEAATDAELRALEVSTRGGVKAADLAGAIFNNKDDKKGQHDVYISWFKHRLGHALRFPDTSNTRFQTHCTAAAELILHLELYIEFLLCIRDKKDSMTWTNMEENLFRALQDIPTLTELAVLALYAETISHPYMRVVRGPGAEQVNILELGPFHTKVKTHIQKLIRHPELILSDEADYRTGSLDGQEWEHPDIVACIHSRSSGLPYLEPVFVTFLEGTLKGWERFTTEFQDDGPIAMASDADKEIAWMPATNDINEGALGWKRVISRQKPIQTAHQQNAAGMYDRNGTQLFMDAVLESDDQEYVMRKARDRDASGLERKRLTELAEAHEREVEANRMKKLEKEKKAFEKLEKLAAVTLVLDIAHLDGLNCAKLDDQLNVYCQIDEIVQTQKKKDRKTRATKLLALQGAIMRYKHLLAKSGVDTSRLVYGPNPLREDLSATVPSRKTQESWADELESEEE</sequence>